<keyword evidence="3" id="KW-1185">Reference proteome</keyword>
<evidence type="ECO:0000313" key="2">
    <source>
        <dbReference type="EMBL" id="GAA98592.1"/>
    </source>
</evidence>
<protein>
    <submittedName>
        <fullName evidence="2">Uncharacterized protein</fullName>
    </submittedName>
</protein>
<comment type="caution">
    <text evidence="2">The sequence shown here is derived from an EMBL/GenBank/DDBJ whole genome shotgun (WGS) entry which is preliminary data.</text>
</comment>
<feature type="chain" id="PRO_5009955855" evidence="1">
    <location>
        <begin position="28"/>
        <end position="166"/>
    </location>
</feature>
<feature type="signal peptide" evidence="1">
    <location>
        <begin position="1"/>
        <end position="27"/>
    </location>
</feature>
<reference evidence="2 3" key="1">
    <citation type="journal article" date="2011" name="J. Gen. Appl. Microbiol.">
        <title>Draft genome sequencing of the enigmatic basidiomycete Mixia osmundae.</title>
        <authorList>
            <person name="Nishida H."/>
            <person name="Nagatsuka Y."/>
            <person name="Sugiyama J."/>
        </authorList>
    </citation>
    <scope>NUCLEOTIDE SEQUENCE [LARGE SCALE GENOMIC DNA]</scope>
    <source>
        <strain evidence="3">CBS 9802 / IAM 14324 / JCM 22182 / KY 12970</strain>
    </source>
</reference>
<keyword evidence="1" id="KW-0732">Signal</keyword>
<evidence type="ECO:0000313" key="3">
    <source>
        <dbReference type="Proteomes" id="UP000009131"/>
    </source>
</evidence>
<dbReference type="HOGENOM" id="CLU_100677_0_0_1"/>
<organism evidence="2 3">
    <name type="scientific">Mixia osmundae (strain CBS 9802 / IAM 14324 / JCM 22182 / KY 12970)</name>
    <dbReference type="NCBI Taxonomy" id="764103"/>
    <lineage>
        <taxon>Eukaryota</taxon>
        <taxon>Fungi</taxon>
        <taxon>Dikarya</taxon>
        <taxon>Basidiomycota</taxon>
        <taxon>Pucciniomycotina</taxon>
        <taxon>Mixiomycetes</taxon>
        <taxon>Mixiales</taxon>
        <taxon>Mixiaceae</taxon>
        <taxon>Mixia</taxon>
    </lineage>
</organism>
<gene>
    <name evidence="2" type="primary">Mo05279</name>
    <name evidence="2" type="ORF">E5Q_05279</name>
</gene>
<name>G7E6Y2_MIXOS</name>
<sequence length="166" mass="18286">MFSNLIKTILPAALALWIFMLAPGASADVGTMQAGTTNKLQRRHSGSYTWCNVKVWYHHNKEPLSLEWPMEWKSGTYKIDTVGNITSASYDPPYMVGNTLVNANMVLVGSHFRVNLQLRVASDGDIEGVALVLVTHGGAIPKKQPPFGLQCSDDPAHEYKNIIPAY</sequence>
<dbReference type="InParanoid" id="G7E6Y2"/>
<dbReference type="EMBL" id="BABT02000153">
    <property type="protein sequence ID" value="GAA98592.1"/>
    <property type="molecule type" value="Genomic_DNA"/>
</dbReference>
<reference evidence="2 3" key="2">
    <citation type="journal article" date="2012" name="Open Biol.">
        <title>Characteristics of nucleosomes and linker DNA regions on the genome of the basidiomycete Mixia osmundae revealed by mono- and dinucleosome mapping.</title>
        <authorList>
            <person name="Nishida H."/>
            <person name="Kondo S."/>
            <person name="Matsumoto T."/>
            <person name="Suzuki Y."/>
            <person name="Yoshikawa H."/>
            <person name="Taylor T.D."/>
            <person name="Sugiyama J."/>
        </authorList>
    </citation>
    <scope>NUCLEOTIDE SEQUENCE [LARGE SCALE GENOMIC DNA]</scope>
    <source>
        <strain evidence="3">CBS 9802 / IAM 14324 / JCM 22182 / KY 12970</strain>
    </source>
</reference>
<dbReference type="Proteomes" id="UP000009131">
    <property type="component" value="Unassembled WGS sequence"/>
</dbReference>
<dbReference type="AlphaFoldDB" id="G7E6Y2"/>
<proteinExistence type="predicted"/>
<accession>G7E6Y2</accession>
<evidence type="ECO:0000256" key="1">
    <source>
        <dbReference type="SAM" id="SignalP"/>
    </source>
</evidence>
<dbReference type="RefSeq" id="XP_014567186.1">
    <property type="nucleotide sequence ID" value="XM_014711700.1"/>
</dbReference>